<proteinExistence type="inferred from homology"/>
<dbReference type="EMBL" id="QMIF01000005">
    <property type="protein sequence ID" value="TVM34105.1"/>
    <property type="molecule type" value="Genomic_DNA"/>
</dbReference>
<name>A0A6P1ZGH3_9BACT</name>
<dbReference type="GO" id="GO:0010038">
    <property type="term" value="P:response to metal ion"/>
    <property type="evidence" value="ECO:0007669"/>
    <property type="project" value="InterPro"/>
</dbReference>
<dbReference type="PANTHER" id="PTHR23419">
    <property type="entry name" value="DIVALENT CATION TOLERANCE CUTA-RELATED"/>
    <property type="match status" value="1"/>
</dbReference>
<dbReference type="RefSeq" id="WP_144305103.1">
    <property type="nucleotide sequence ID" value="NZ_CP039543.1"/>
</dbReference>
<comment type="similarity">
    <text evidence="1">Belongs to the CutA family.</text>
</comment>
<dbReference type="GO" id="GO:0005507">
    <property type="term" value="F:copper ion binding"/>
    <property type="evidence" value="ECO:0007669"/>
    <property type="project" value="TreeGrafter"/>
</dbReference>
<dbReference type="Gene3D" id="3.30.70.120">
    <property type="match status" value="1"/>
</dbReference>
<dbReference type="EMBL" id="CP039543">
    <property type="protein sequence ID" value="QJT10666.1"/>
    <property type="molecule type" value="Genomic_DNA"/>
</dbReference>
<evidence type="ECO:0000313" key="3">
    <source>
        <dbReference type="EMBL" id="TVM34105.1"/>
    </source>
</evidence>
<reference evidence="3 4" key="1">
    <citation type="submission" date="2018-06" db="EMBL/GenBank/DDBJ databases">
        <title>Complete genome of Desulfovibrio marinus P48SEP.</title>
        <authorList>
            <person name="Crispim J.S."/>
            <person name="Vidigal P.M.P."/>
            <person name="Silva L.C.F."/>
            <person name="Araujo L.C."/>
            <person name="Laguardia C.N."/>
            <person name="Dias R.S."/>
            <person name="Sousa M.P."/>
            <person name="Paula S.O."/>
            <person name="Silva C."/>
        </authorList>
    </citation>
    <scope>NUCLEOTIDE SEQUENCE [LARGE SCALE GENOMIC DNA]</scope>
    <source>
        <strain evidence="3 4">P48SEP</strain>
    </source>
</reference>
<evidence type="ECO:0000313" key="5">
    <source>
        <dbReference type="Proteomes" id="UP000503251"/>
    </source>
</evidence>
<gene>
    <name evidence="3" type="ORF">DQK91_09385</name>
    <name evidence="2" type="ORF">E8L03_17860</name>
</gene>
<dbReference type="Proteomes" id="UP000434052">
    <property type="component" value="Unassembled WGS sequence"/>
</dbReference>
<dbReference type="Pfam" id="PF03091">
    <property type="entry name" value="CutA1"/>
    <property type="match status" value="1"/>
</dbReference>
<organism evidence="3 4">
    <name type="scientific">Oceanidesulfovibrio marinus</name>
    <dbReference type="NCBI Taxonomy" id="370038"/>
    <lineage>
        <taxon>Bacteria</taxon>
        <taxon>Pseudomonadati</taxon>
        <taxon>Thermodesulfobacteriota</taxon>
        <taxon>Desulfovibrionia</taxon>
        <taxon>Desulfovibrionales</taxon>
        <taxon>Desulfovibrionaceae</taxon>
        <taxon>Oceanidesulfovibrio</taxon>
    </lineage>
</organism>
<keyword evidence="5" id="KW-1185">Reference proteome</keyword>
<dbReference type="SUPFAM" id="SSF54913">
    <property type="entry name" value="GlnB-like"/>
    <property type="match status" value="1"/>
</dbReference>
<dbReference type="Proteomes" id="UP000503251">
    <property type="component" value="Chromosome"/>
</dbReference>
<dbReference type="InterPro" id="IPR011322">
    <property type="entry name" value="N-reg_PII-like_a/b"/>
</dbReference>
<dbReference type="InterPro" id="IPR015867">
    <property type="entry name" value="N-reg_PII/ATP_PRibTrfase_C"/>
</dbReference>
<protein>
    <submittedName>
        <fullName evidence="3">Divalent-cation tolerance protein CutA</fullName>
    </submittedName>
</protein>
<evidence type="ECO:0000256" key="1">
    <source>
        <dbReference type="ARBA" id="ARBA00010169"/>
    </source>
</evidence>
<sequence length="107" mass="11998">MSQLIVYMTAGSLDEARRIAGMLVEKRLAACCNIFESMHAVFWWEGAVQSEQETAFIAKTTTDRFDDLKAAVLEAHSYDVPCIVALPIVDGNPEFLDWIVEQTRTTV</sequence>
<dbReference type="AlphaFoldDB" id="A0A6P1ZGH3"/>
<accession>A0A6P1ZGH3</accession>
<dbReference type="OrthoDB" id="37622at2"/>
<dbReference type="PANTHER" id="PTHR23419:SF8">
    <property type="entry name" value="FI09726P"/>
    <property type="match status" value="1"/>
</dbReference>
<evidence type="ECO:0000313" key="4">
    <source>
        <dbReference type="Proteomes" id="UP000434052"/>
    </source>
</evidence>
<evidence type="ECO:0000313" key="2">
    <source>
        <dbReference type="EMBL" id="QJT10666.1"/>
    </source>
</evidence>
<dbReference type="InterPro" id="IPR004323">
    <property type="entry name" value="Ion_tolerance_CutA"/>
</dbReference>
<reference evidence="2 5" key="2">
    <citation type="submission" date="2019-04" db="EMBL/GenBank/DDBJ databases">
        <title>Isolation and culture of sulfate reducing bacteria from the cold seep of the South China Sea.</title>
        <authorList>
            <person name="Sun C."/>
            <person name="Liu R."/>
        </authorList>
    </citation>
    <scope>NUCLEOTIDE SEQUENCE [LARGE SCALE GENOMIC DNA]</scope>
    <source>
        <strain evidence="2 5">CS1</strain>
    </source>
</reference>